<organism evidence="5 6">
    <name type="scientific">Dendrobium chrysotoxum</name>
    <name type="common">Orchid</name>
    <dbReference type="NCBI Taxonomy" id="161865"/>
    <lineage>
        <taxon>Eukaryota</taxon>
        <taxon>Viridiplantae</taxon>
        <taxon>Streptophyta</taxon>
        <taxon>Embryophyta</taxon>
        <taxon>Tracheophyta</taxon>
        <taxon>Spermatophyta</taxon>
        <taxon>Magnoliopsida</taxon>
        <taxon>Liliopsida</taxon>
        <taxon>Asparagales</taxon>
        <taxon>Orchidaceae</taxon>
        <taxon>Epidendroideae</taxon>
        <taxon>Malaxideae</taxon>
        <taxon>Dendrobiinae</taxon>
        <taxon>Dendrobium</taxon>
    </lineage>
</organism>
<dbReference type="Proteomes" id="UP000775213">
    <property type="component" value="Unassembled WGS sequence"/>
</dbReference>
<dbReference type="AlphaFoldDB" id="A0AAV7HDN9"/>
<dbReference type="InterPro" id="IPR045173">
    <property type="entry name" value="Cdt1"/>
</dbReference>
<protein>
    <recommendedName>
        <fullName evidence="4">CDT1 Geminin-binding domain-containing protein</fullName>
    </recommendedName>
</protein>
<dbReference type="NCBIfam" id="TIGR01571">
    <property type="entry name" value="A_thal_Cys_rich"/>
    <property type="match status" value="2"/>
</dbReference>
<gene>
    <name evidence="5" type="ORF">IEQ34_006373</name>
</gene>
<dbReference type="GO" id="GO:0005634">
    <property type="term" value="C:nucleus"/>
    <property type="evidence" value="ECO:0007669"/>
    <property type="project" value="TreeGrafter"/>
</dbReference>
<dbReference type="CDD" id="cd08674">
    <property type="entry name" value="Cdt1_m"/>
    <property type="match status" value="1"/>
</dbReference>
<dbReference type="GO" id="GO:0070182">
    <property type="term" value="F:DNA polymerase binding"/>
    <property type="evidence" value="ECO:0007669"/>
    <property type="project" value="TreeGrafter"/>
</dbReference>
<keyword evidence="6" id="KW-1185">Reference proteome</keyword>
<reference evidence="5 6" key="1">
    <citation type="journal article" date="2021" name="Hortic Res">
        <title>Chromosome-scale assembly of the Dendrobium chrysotoxum genome enhances the understanding of orchid evolution.</title>
        <authorList>
            <person name="Zhang Y."/>
            <person name="Zhang G.Q."/>
            <person name="Zhang D."/>
            <person name="Liu X.D."/>
            <person name="Xu X.Y."/>
            <person name="Sun W.H."/>
            <person name="Yu X."/>
            <person name="Zhu X."/>
            <person name="Wang Z.W."/>
            <person name="Zhao X."/>
            <person name="Zhong W.Y."/>
            <person name="Chen H."/>
            <person name="Yin W.L."/>
            <person name="Huang T."/>
            <person name="Niu S.C."/>
            <person name="Liu Z.J."/>
        </authorList>
    </citation>
    <scope>NUCLEOTIDE SEQUENCE [LARGE SCALE GENOMIC DNA]</scope>
    <source>
        <strain evidence="5">Lindl</strain>
    </source>
</reference>
<dbReference type="Pfam" id="PF16679">
    <property type="entry name" value="CDT1_C"/>
    <property type="match status" value="1"/>
</dbReference>
<dbReference type="SMART" id="SM01075">
    <property type="entry name" value="CDT1"/>
    <property type="match status" value="1"/>
</dbReference>
<dbReference type="GO" id="GO:0030174">
    <property type="term" value="P:regulation of DNA-templated DNA replication initiation"/>
    <property type="evidence" value="ECO:0007669"/>
    <property type="project" value="InterPro"/>
</dbReference>
<dbReference type="Pfam" id="PF08839">
    <property type="entry name" value="CDT1"/>
    <property type="match status" value="1"/>
</dbReference>
<accession>A0AAV7HDN9</accession>
<comment type="caution">
    <text evidence="5">The sequence shown here is derived from an EMBL/GenBank/DDBJ whole genome shotgun (WGS) entry which is preliminary data.</text>
</comment>
<feature type="compositionally biased region" description="Polar residues" evidence="3">
    <location>
        <begin position="341"/>
        <end position="350"/>
    </location>
</feature>
<dbReference type="InterPro" id="IPR006461">
    <property type="entry name" value="PLAC_motif_containing"/>
</dbReference>
<dbReference type="InterPro" id="IPR038090">
    <property type="entry name" value="Cdt1_C_WH_dom_sf"/>
</dbReference>
<evidence type="ECO:0000259" key="4">
    <source>
        <dbReference type="SMART" id="SM01075"/>
    </source>
</evidence>
<dbReference type="PANTHER" id="PTHR28637">
    <property type="entry name" value="DNA REPLICATION FACTOR CDT1"/>
    <property type="match status" value="1"/>
</dbReference>
<dbReference type="GO" id="GO:0071163">
    <property type="term" value="P:DNA replication preinitiation complex assembly"/>
    <property type="evidence" value="ECO:0007669"/>
    <property type="project" value="InterPro"/>
</dbReference>
<dbReference type="InterPro" id="IPR014939">
    <property type="entry name" value="CDT1_Gemini-bd-like"/>
</dbReference>
<comment type="similarity">
    <text evidence="1">Belongs to the Cdt1 family.</text>
</comment>
<dbReference type="GO" id="GO:0003677">
    <property type="term" value="F:DNA binding"/>
    <property type="evidence" value="ECO:0007669"/>
    <property type="project" value="InterPro"/>
</dbReference>
<dbReference type="EMBL" id="JAGFBR010000006">
    <property type="protein sequence ID" value="KAH0466270.1"/>
    <property type="molecule type" value="Genomic_DNA"/>
</dbReference>
<dbReference type="Gene3D" id="1.10.10.1420">
    <property type="entry name" value="DNA replication factor Cdt1, C-terminal WH domain"/>
    <property type="match status" value="1"/>
</dbReference>
<evidence type="ECO:0000256" key="3">
    <source>
        <dbReference type="SAM" id="MobiDB-lite"/>
    </source>
</evidence>
<dbReference type="GO" id="GO:0000278">
    <property type="term" value="P:mitotic cell cycle"/>
    <property type="evidence" value="ECO:0007669"/>
    <property type="project" value="TreeGrafter"/>
</dbReference>
<evidence type="ECO:0000313" key="6">
    <source>
        <dbReference type="Proteomes" id="UP000775213"/>
    </source>
</evidence>
<feature type="domain" description="CDT1 Geminin-binding" evidence="4">
    <location>
        <begin position="370"/>
        <end position="500"/>
    </location>
</feature>
<evidence type="ECO:0000256" key="1">
    <source>
        <dbReference type="ARBA" id="ARBA00008356"/>
    </source>
</evidence>
<dbReference type="SUPFAM" id="SSF46785">
    <property type="entry name" value="Winged helix' DNA-binding domain"/>
    <property type="match status" value="1"/>
</dbReference>
<evidence type="ECO:0000313" key="5">
    <source>
        <dbReference type="EMBL" id="KAH0466270.1"/>
    </source>
</evidence>
<dbReference type="InterPro" id="IPR032054">
    <property type="entry name" value="Cdt1_C"/>
</dbReference>
<dbReference type="InterPro" id="IPR036390">
    <property type="entry name" value="WH_DNA-bd_sf"/>
</dbReference>
<evidence type="ECO:0000256" key="2">
    <source>
        <dbReference type="ARBA" id="ARBA00023306"/>
    </source>
</evidence>
<dbReference type="Pfam" id="PF04749">
    <property type="entry name" value="PLAC8"/>
    <property type="match status" value="2"/>
</dbReference>
<feature type="region of interest" description="Disordered" evidence="3">
    <location>
        <begin position="322"/>
        <end position="350"/>
    </location>
</feature>
<keyword evidence="2" id="KW-0131">Cell cycle</keyword>
<proteinExistence type="inferred from homology"/>
<dbReference type="PANTHER" id="PTHR28637:SF13">
    <property type="entry name" value="EXPRESSED PROTEIN"/>
    <property type="match status" value="1"/>
</dbReference>
<sequence>MADYKPNAAPPMATGYPAGAPPMPMPGFQPQAPSQWSTGLCGCFDDCGNCCLTFCCPCITFACGTSGALYVLIAALTGCQCLYSCAYRSKMRALYGLPESPCNDCLVHWCCETCALCQAYRELQNRGFNMSLGWHGNMERMQGVGMIQPPPVQGGMMPCGTSGALYALIALVTGCQCLYSCVYRSKLRALYALPESPCNDCLVHWCCEACALCQAYRELQNRGFNMSLGICISLSLSNKFFLRQFLKVKKKEEMILKNSSYEFSFFVLFLLAIRQLMEHEKSKEKQTPIEFRCRKIIPGVEKSTNVSLAAIKNVEAVVDEGSGNRIASPTPEKSDRKLSSRGKQLNDNSASQDILSETHISEITLKSTELPEKLKTLADLFDRMCSSVRLLGLRKRLPTFRDICTQVEILTKRKFSYAHLAQMKYVFPDAIQIEKVLVHDERTLCMKPDLKVSILFDIMGRPSYPGQTISMALCHAFRVRLLEQFNANQDAEIPEAVLPEPFNQRNDIEYLYSLPVKPFSEFPQQASVEHDSFSIASHFSSSFRKHFCRKETVPEAERTKVLASAALSAIADDDVGKSSKNVYITSRKDSITLLSSIKSPSEAIYISSPDNLVERTPEKGGSTAFDIVSELIDTPSTCIVPQSSQNTPANVSKIAGDAISETPALQTPKRPMPTPIEILVSTNKKSVDKPKSTPSVRRTLMYSPQKMDLSKSKLDFDTAEPTQVHEHYSNESLSIKRSICEEETKLTCDATATINEAQKLIQLNSEKRQALLDCLPAMFDTVHYICQSADCSLITKRELVHKIISNNLDIEETSEVEEQLGLLEELVPDWMCKKSTCNGEFLYCIKRLPDPDSVRTRLSEAV</sequence>
<name>A0AAV7HDN9_DENCH</name>
<dbReference type="GO" id="GO:0000076">
    <property type="term" value="P:DNA replication checkpoint signaling"/>
    <property type="evidence" value="ECO:0007669"/>
    <property type="project" value="TreeGrafter"/>
</dbReference>